<dbReference type="EnsemblPlants" id="AET5Gv21223800.1">
    <property type="protein sequence ID" value="AET5Gv21223800.1"/>
    <property type="gene ID" value="AET5Gv21223800"/>
</dbReference>
<reference evidence="2" key="1">
    <citation type="journal article" date="2014" name="Science">
        <title>Ancient hybridizations among the ancestral genomes of bread wheat.</title>
        <authorList>
            <consortium name="International Wheat Genome Sequencing Consortium,"/>
            <person name="Marcussen T."/>
            <person name="Sandve S.R."/>
            <person name="Heier L."/>
            <person name="Spannagl M."/>
            <person name="Pfeifer M."/>
            <person name="Jakobsen K.S."/>
            <person name="Wulff B.B."/>
            <person name="Steuernagel B."/>
            <person name="Mayer K.F."/>
            <person name="Olsen O.A."/>
        </authorList>
    </citation>
    <scope>NUCLEOTIDE SEQUENCE [LARGE SCALE GENOMIC DNA]</scope>
    <source>
        <strain evidence="2">cv. AL8/78</strain>
    </source>
</reference>
<dbReference type="Proteomes" id="UP000015105">
    <property type="component" value="Chromosome 5D"/>
</dbReference>
<reference evidence="1" key="4">
    <citation type="submission" date="2019-03" db="UniProtKB">
        <authorList>
            <consortium name="EnsemblPlants"/>
        </authorList>
    </citation>
    <scope>IDENTIFICATION</scope>
</reference>
<dbReference type="Gramene" id="AET5Gv21223800.1">
    <property type="protein sequence ID" value="AET5Gv21223800.1"/>
    <property type="gene ID" value="AET5Gv21223800"/>
</dbReference>
<proteinExistence type="predicted"/>
<evidence type="ECO:0000313" key="2">
    <source>
        <dbReference type="Proteomes" id="UP000015105"/>
    </source>
</evidence>
<sequence length="31" mass="3602">LRRSRVCSLGRSRRRVARRLAGDGCFRTARI</sequence>
<keyword evidence="2" id="KW-1185">Reference proteome</keyword>
<reference evidence="1" key="3">
    <citation type="journal article" date="2017" name="Nature">
        <title>Genome sequence of the progenitor of the wheat D genome Aegilops tauschii.</title>
        <authorList>
            <person name="Luo M.C."/>
            <person name="Gu Y.Q."/>
            <person name="Puiu D."/>
            <person name="Wang H."/>
            <person name="Twardziok S.O."/>
            <person name="Deal K.R."/>
            <person name="Huo N."/>
            <person name="Zhu T."/>
            <person name="Wang L."/>
            <person name="Wang Y."/>
            <person name="McGuire P.E."/>
            <person name="Liu S."/>
            <person name="Long H."/>
            <person name="Ramasamy R.K."/>
            <person name="Rodriguez J.C."/>
            <person name="Van S.L."/>
            <person name="Yuan L."/>
            <person name="Wang Z."/>
            <person name="Xia Z."/>
            <person name="Xiao L."/>
            <person name="Anderson O.D."/>
            <person name="Ouyang S."/>
            <person name="Liang Y."/>
            <person name="Zimin A.V."/>
            <person name="Pertea G."/>
            <person name="Qi P."/>
            <person name="Bennetzen J.L."/>
            <person name="Dai X."/>
            <person name="Dawson M.W."/>
            <person name="Muller H.G."/>
            <person name="Kugler K."/>
            <person name="Rivarola-Duarte L."/>
            <person name="Spannagl M."/>
            <person name="Mayer K.F.X."/>
            <person name="Lu F.H."/>
            <person name="Bevan M.W."/>
            <person name="Leroy P."/>
            <person name="Li P."/>
            <person name="You F.M."/>
            <person name="Sun Q."/>
            <person name="Liu Z."/>
            <person name="Lyons E."/>
            <person name="Wicker T."/>
            <person name="Salzberg S.L."/>
            <person name="Devos K.M."/>
            <person name="Dvorak J."/>
        </authorList>
    </citation>
    <scope>NUCLEOTIDE SEQUENCE [LARGE SCALE GENOMIC DNA]</scope>
    <source>
        <strain evidence="1">cv. AL8/78</strain>
    </source>
</reference>
<organism evidence="1 2">
    <name type="scientific">Aegilops tauschii subsp. strangulata</name>
    <name type="common">Goatgrass</name>
    <dbReference type="NCBI Taxonomy" id="200361"/>
    <lineage>
        <taxon>Eukaryota</taxon>
        <taxon>Viridiplantae</taxon>
        <taxon>Streptophyta</taxon>
        <taxon>Embryophyta</taxon>
        <taxon>Tracheophyta</taxon>
        <taxon>Spermatophyta</taxon>
        <taxon>Magnoliopsida</taxon>
        <taxon>Liliopsida</taxon>
        <taxon>Poales</taxon>
        <taxon>Poaceae</taxon>
        <taxon>BOP clade</taxon>
        <taxon>Pooideae</taxon>
        <taxon>Triticodae</taxon>
        <taxon>Triticeae</taxon>
        <taxon>Triticinae</taxon>
        <taxon>Aegilops</taxon>
    </lineage>
</organism>
<evidence type="ECO:0000313" key="1">
    <source>
        <dbReference type="EnsemblPlants" id="AET5Gv21223800.1"/>
    </source>
</evidence>
<name>A0A453ML03_AEGTS</name>
<reference evidence="1" key="5">
    <citation type="journal article" date="2021" name="G3 (Bethesda)">
        <title>Aegilops tauschii genome assembly Aet v5.0 features greater sequence contiguity and improved annotation.</title>
        <authorList>
            <person name="Wang L."/>
            <person name="Zhu T."/>
            <person name="Rodriguez J.C."/>
            <person name="Deal K.R."/>
            <person name="Dubcovsky J."/>
            <person name="McGuire P.E."/>
            <person name="Lux T."/>
            <person name="Spannagl M."/>
            <person name="Mayer K.F.X."/>
            <person name="Baldrich P."/>
            <person name="Meyers B.C."/>
            <person name="Huo N."/>
            <person name="Gu Y.Q."/>
            <person name="Zhou H."/>
            <person name="Devos K.M."/>
            <person name="Bennetzen J.L."/>
            <person name="Unver T."/>
            <person name="Budak H."/>
            <person name="Gulick P.J."/>
            <person name="Galiba G."/>
            <person name="Kalapos B."/>
            <person name="Nelson D.R."/>
            <person name="Li P."/>
            <person name="You F.M."/>
            <person name="Luo M.C."/>
            <person name="Dvorak J."/>
        </authorList>
    </citation>
    <scope>NUCLEOTIDE SEQUENCE [LARGE SCALE GENOMIC DNA]</scope>
    <source>
        <strain evidence="1">cv. AL8/78</strain>
    </source>
</reference>
<accession>A0A453ML03</accession>
<dbReference type="AlphaFoldDB" id="A0A453ML03"/>
<protein>
    <submittedName>
        <fullName evidence="1">Uncharacterized protein</fullName>
    </submittedName>
</protein>
<reference evidence="2" key="2">
    <citation type="journal article" date="2017" name="Nat. Plants">
        <title>The Aegilops tauschii genome reveals multiple impacts of transposons.</title>
        <authorList>
            <person name="Zhao G."/>
            <person name="Zou C."/>
            <person name="Li K."/>
            <person name="Wang K."/>
            <person name="Li T."/>
            <person name="Gao L."/>
            <person name="Zhang X."/>
            <person name="Wang H."/>
            <person name="Yang Z."/>
            <person name="Liu X."/>
            <person name="Jiang W."/>
            <person name="Mao L."/>
            <person name="Kong X."/>
            <person name="Jiao Y."/>
            <person name="Jia J."/>
        </authorList>
    </citation>
    <scope>NUCLEOTIDE SEQUENCE [LARGE SCALE GENOMIC DNA]</scope>
    <source>
        <strain evidence="2">cv. AL8/78</strain>
    </source>
</reference>